<evidence type="ECO:0000313" key="2">
    <source>
        <dbReference type="EMBL" id="VAW21857.1"/>
    </source>
</evidence>
<name>A0A3B0U8R1_9ZZZZ</name>
<organism evidence="2">
    <name type="scientific">hydrothermal vent metagenome</name>
    <dbReference type="NCBI Taxonomy" id="652676"/>
    <lineage>
        <taxon>unclassified sequences</taxon>
        <taxon>metagenomes</taxon>
        <taxon>ecological metagenomes</taxon>
    </lineage>
</organism>
<dbReference type="SUPFAM" id="SSF53474">
    <property type="entry name" value="alpha/beta-Hydrolases"/>
    <property type="match status" value="1"/>
</dbReference>
<dbReference type="Gene3D" id="3.40.50.1820">
    <property type="entry name" value="alpha/beta hydrolase"/>
    <property type="match status" value="1"/>
</dbReference>
<dbReference type="InterPro" id="IPR000073">
    <property type="entry name" value="AB_hydrolase_1"/>
</dbReference>
<proteinExistence type="predicted"/>
<dbReference type="Pfam" id="PF00561">
    <property type="entry name" value="Abhydrolase_1"/>
    <property type="match status" value="1"/>
</dbReference>
<dbReference type="AlphaFoldDB" id="A0A3B0U8R1"/>
<accession>A0A3B0U8R1</accession>
<protein>
    <recommendedName>
        <fullName evidence="1">AB hydrolase-1 domain-containing protein</fullName>
    </recommendedName>
</protein>
<sequence>MFKRKLPNDDYAQFTGLDVQKVSGRNGAEKIAYHISGKLDDGRTPLICLADYYRNMADFAGFVGRFHAIFDTDWPIVLIDLAGRGRSDDRANKSSYTTGDDAKDVINVAAMLGIEQAVFLGQGHGGRVIMALGGLNPNLICASILIDSAPVLYAPGIVRLRDNLSTLLSLKNQKHFLIAAKKIFALPHPLANEKQLTQIIERAFYRSKSGRYRPLFDKALLAKLNGIEISDVFEPQWPLFATLNNAPMMLMRTQLSDQLERATFEYMGNLRSDAVLLAIEAQGSPALLSNDDEVGSIADFVQHSSKLSACRAIVSG</sequence>
<reference evidence="2" key="1">
    <citation type="submission" date="2018-06" db="EMBL/GenBank/DDBJ databases">
        <authorList>
            <person name="Zhirakovskaya E."/>
        </authorList>
    </citation>
    <scope>NUCLEOTIDE SEQUENCE</scope>
</reference>
<gene>
    <name evidence="2" type="ORF">MNBD_ALPHA11-2087</name>
</gene>
<dbReference type="InterPro" id="IPR029058">
    <property type="entry name" value="AB_hydrolase_fold"/>
</dbReference>
<dbReference type="EMBL" id="UOEQ01000379">
    <property type="protein sequence ID" value="VAW21857.1"/>
    <property type="molecule type" value="Genomic_DNA"/>
</dbReference>
<feature type="domain" description="AB hydrolase-1" evidence="1">
    <location>
        <begin position="71"/>
        <end position="151"/>
    </location>
</feature>
<evidence type="ECO:0000259" key="1">
    <source>
        <dbReference type="Pfam" id="PF00561"/>
    </source>
</evidence>